<dbReference type="Proteomes" id="UP001626603">
    <property type="component" value="Chromosome"/>
</dbReference>
<proteinExistence type="predicted"/>
<name>A0ABD8A5L1_9EURY</name>
<gene>
    <name evidence="1" type="ORF">R6Y95_05015</name>
</gene>
<protein>
    <recommendedName>
        <fullName evidence="3">PIN domain-containing protein</fullName>
    </recommendedName>
</protein>
<sequence length="227" mass="25697">MEATSISGNIWFIDTNVLAHWVLGEGGVLKFFCEQLKLPCDFLNVYLGRYQTSLMFIDEIVRQRRNGLPDEFYVSALATNELFSSIRDEVRSILLFKGGIPISRWRDSRNNPQIPEECYEHIYGLTLASFDTLFENHGITIIPEASPWEDGTYWSICSSILFLIRESKTQDATLLTTAILNRADSFVTLDTPLIRSAKQALQDGYGLHLLNPTEGLQALRGKGVPQF</sequence>
<dbReference type="AlphaFoldDB" id="A0ABD8A5L1"/>
<dbReference type="EMBL" id="CP137641">
    <property type="protein sequence ID" value="WOX54837.1"/>
    <property type="molecule type" value="Genomic_DNA"/>
</dbReference>
<organism evidence="1 2">
    <name type="scientific">Methanoculleus palmolei</name>
    <dbReference type="NCBI Taxonomy" id="72612"/>
    <lineage>
        <taxon>Archaea</taxon>
        <taxon>Methanobacteriati</taxon>
        <taxon>Methanobacteriota</taxon>
        <taxon>Stenosarchaea group</taxon>
        <taxon>Methanomicrobia</taxon>
        <taxon>Methanomicrobiales</taxon>
        <taxon>Methanomicrobiaceae</taxon>
        <taxon>Methanoculleus</taxon>
    </lineage>
</organism>
<reference evidence="1 2" key="1">
    <citation type="submission" date="2023-10" db="EMBL/GenBank/DDBJ databases">
        <title>The complete genome sequence of Methanoculleus palmolei DSM 4273.</title>
        <authorList>
            <person name="Lai S.-J."/>
            <person name="You Y.-T."/>
            <person name="Chen S.-C."/>
        </authorList>
    </citation>
    <scope>NUCLEOTIDE SEQUENCE [LARGE SCALE GENOMIC DNA]</scope>
    <source>
        <strain evidence="1 2">DSM 4273</strain>
    </source>
</reference>
<accession>A0ABD8A5L1</accession>
<evidence type="ECO:0000313" key="2">
    <source>
        <dbReference type="Proteomes" id="UP001626603"/>
    </source>
</evidence>
<keyword evidence="2" id="KW-1185">Reference proteome</keyword>
<evidence type="ECO:0000313" key="1">
    <source>
        <dbReference type="EMBL" id="WOX54837.1"/>
    </source>
</evidence>
<evidence type="ECO:0008006" key="3">
    <source>
        <dbReference type="Google" id="ProtNLM"/>
    </source>
</evidence>